<gene>
    <name evidence="2" type="ORF">GCM10008014_12480</name>
</gene>
<keyword evidence="3" id="KW-1185">Reference proteome</keyword>
<sequence length="442" mass="49954">MKKRRKLLTKVLMIVIFFCLFEPFLVIPSINKVSYATASQYGSIEIEGMYTVVESDGVTIRIVSDPGSKGYIDYTRNYQQYHYMLTDNSMTGTKPIRLISVDKISNKQFVIHYTRKDGSLTSRTVSFDYVYGYNSKFVSYLNSYGEIIDTDGTIYKCQLVGYGDLSLFKNGKLIQSLNILTDKELTWFSQLVQKDFYIKGNQFMVDIYYEGENESHYNRSASIGTYTAPVFTNPLVIILSQTPDTSTNGKVTVKVSTNDNSGTVISTKFAVGNQPVSYFESAGTVVTGNSFMVETNNTYTVYVEDNIGNKKIQTINISNIDVTPPADATFSARPDKPMSSNLRVIITYPNDARIREYSLDYVTWMEYNSNTSIVIPANANVFARSKDAAGNVSNVTSYKVNKFVLMHYDSAGRIDYIQLHPSGEKYKYIYDRNGNLLSIQRQ</sequence>
<accession>A0ABQ1Z5C7</accession>
<evidence type="ECO:0000256" key="1">
    <source>
        <dbReference type="SAM" id="Phobius"/>
    </source>
</evidence>
<dbReference type="EMBL" id="BMFU01000002">
    <property type="protein sequence ID" value="GGH48511.1"/>
    <property type="molecule type" value="Genomic_DNA"/>
</dbReference>
<keyword evidence="1" id="KW-0812">Transmembrane</keyword>
<organism evidence="2 3">
    <name type="scientific">Paenibacillus silvae</name>
    <dbReference type="NCBI Taxonomy" id="1325358"/>
    <lineage>
        <taxon>Bacteria</taxon>
        <taxon>Bacillati</taxon>
        <taxon>Bacillota</taxon>
        <taxon>Bacilli</taxon>
        <taxon>Bacillales</taxon>
        <taxon>Paenibacillaceae</taxon>
        <taxon>Paenibacillus</taxon>
    </lineage>
</organism>
<dbReference type="Proteomes" id="UP000652153">
    <property type="component" value="Unassembled WGS sequence"/>
</dbReference>
<dbReference type="RefSeq" id="WP_188591719.1">
    <property type="nucleotide sequence ID" value="NZ_BMFU01000002.1"/>
</dbReference>
<protein>
    <submittedName>
        <fullName evidence="2">Uncharacterized protein</fullName>
    </submittedName>
</protein>
<reference evidence="3" key="1">
    <citation type="journal article" date="2019" name="Int. J. Syst. Evol. Microbiol.">
        <title>The Global Catalogue of Microorganisms (GCM) 10K type strain sequencing project: providing services to taxonomists for standard genome sequencing and annotation.</title>
        <authorList>
            <consortium name="The Broad Institute Genomics Platform"/>
            <consortium name="The Broad Institute Genome Sequencing Center for Infectious Disease"/>
            <person name="Wu L."/>
            <person name="Ma J."/>
        </authorList>
    </citation>
    <scope>NUCLEOTIDE SEQUENCE [LARGE SCALE GENOMIC DNA]</scope>
    <source>
        <strain evidence="3">CGMCC 1.12770</strain>
    </source>
</reference>
<name>A0ABQ1Z5C7_9BACL</name>
<proteinExistence type="predicted"/>
<feature type="transmembrane region" description="Helical" evidence="1">
    <location>
        <begin position="7"/>
        <end position="27"/>
    </location>
</feature>
<evidence type="ECO:0000313" key="3">
    <source>
        <dbReference type="Proteomes" id="UP000652153"/>
    </source>
</evidence>
<keyword evidence="1" id="KW-1133">Transmembrane helix</keyword>
<comment type="caution">
    <text evidence="2">The sequence shown here is derived from an EMBL/GenBank/DDBJ whole genome shotgun (WGS) entry which is preliminary data.</text>
</comment>
<evidence type="ECO:0000313" key="2">
    <source>
        <dbReference type="EMBL" id="GGH48511.1"/>
    </source>
</evidence>
<keyword evidence="1" id="KW-0472">Membrane</keyword>